<name>A0A1I0D897_9FIRM</name>
<dbReference type="Pfam" id="PF13472">
    <property type="entry name" value="Lipase_GDSL_2"/>
    <property type="match status" value="1"/>
</dbReference>
<accession>A0A1I0D897</accession>
<dbReference type="AlphaFoldDB" id="A0A1I0D897"/>
<dbReference type="Proteomes" id="UP000198558">
    <property type="component" value="Unassembled WGS sequence"/>
</dbReference>
<organism evidence="2 3">
    <name type="scientific">Thomasclavelia cocleata</name>
    <dbReference type="NCBI Taxonomy" id="69824"/>
    <lineage>
        <taxon>Bacteria</taxon>
        <taxon>Bacillati</taxon>
        <taxon>Bacillota</taxon>
        <taxon>Erysipelotrichia</taxon>
        <taxon>Erysipelotrichales</taxon>
        <taxon>Coprobacillaceae</taxon>
        <taxon>Thomasclavelia</taxon>
    </lineage>
</organism>
<evidence type="ECO:0000313" key="2">
    <source>
        <dbReference type="EMBL" id="SET28116.1"/>
    </source>
</evidence>
<dbReference type="SUPFAM" id="SSF52266">
    <property type="entry name" value="SGNH hydrolase"/>
    <property type="match status" value="1"/>
</dbReference>
<gene>
    <name evidence="2" type="ORF">SAMN04489758_10551</name>
</gene>
<dbReference type="InterPro" id="IPR036514">
    <property type="entry name" value="SGNH_hydro_sf"/>
</dbReference>
<reference evidence="3" key="1">
    <citation type="submission" date="2016-10" db="EMBL/GenBank/DDBJ databases">
        <authorList>
            <person name="Varghese N."/>
            <person name="Submissions S."/>
        </authorList>
    </citation>
    <scope>NUCLEOTIDE SEQUENCE [LARGE SCALE GENOMIC DNA]</scope>
    <source>
        <strain evidence="3">DSM 1551</strain>
    </source>
</reference>
<dbReference type="GeneID" id="78287778"/>
<dbReference type="OrthoDB" id="9794725at2"/>
<evidence type="ECO:0000259" key="1">
    <source>
        <dbReference type="Pfam" id="PF13472"/>
    </source>
</evidence>
<dbReference type="RefSeq" id="WP_092352633.1">
    <property type="nucleotide sequence ID" value="NZ_CAOJGJ010000011.1"/>
</dbReference>
<dbReference type="Gene3D" id="3.40.50.1110">
    <property type="entry name" value="SGNH hydrolase"/>
    <property type="match status" value="1"/>
</dbReference>
<sequence>MYLKILILGDSISEGLGSKKYNYSNFLKENLYKRGINAEIFNLAYSGTTIKYVESIKKNILEINPDVTILFYGNVDGMLRPNINHYPNYFGILPKRYQKNGMLNPRPFYSGLWYKKLIQMIDSFIRTILNKILLKFQGSYTWVSLDDFKHTYDNVINYLLSINSKVICTSTVCIDENFFPGTLESYKKFNNIIQSISLGIKNVCFFDIFNELQSYKIEDVFLADHFHLSINGYKILANRYADLIDEMYRCR</sequence>
<dbReference type="InterPro" id="IPR013830">
    <property type="entry name" value="SGNH_hydro"/>
</dbReference>
<proteinExistence type="predicted"/>
<dbReference type="CDD" id="cd00229">
    <property type="entry name" value="SGNH_hydrolase"/>
    <property type="match status" value="1"/>
</dbReference>
<keyword evidence="3" id="KW-1185">Reference proteome</keyword>
<feature type="domain" description="SGNH hydrolase-type esterase" evidence="1">
    <location>
        <begin position="7"/>
        <end position="235"/>
    </location>
</feature>
<evidence type="ECO:0000313" key="3">
    <source>
        <dbReference type="Proteomes" id="UP000198558"/>
    </source>
</evidence>
<dbReference type="EMBL" id="FOIN01000005">
    <property type="protein sequence ID" value="SET28116.1"/>
    <property type="molecule type" value="Genomic_DNA"/>
</dbReference>
<protein>
    <recommendedName>
        <fullName evidence="1">SGNH hydrolase-type esterase domain-containing protein</fullName>
    </recommendedName>
</protein>